<dbReference type="Gene3D" id="3.40.630.30">
    <property type="match status" value="1"/>
</dbReference>
<dbReference type="InterPro" id="IPR016181">
    <property type="entry name" value="Acyl_CoA_acyltransferase"/>
</dbReference>
<evidence type="ECO:0000313" key="3">
    <source>
        <dbReference type="Proteomes" id="UP000721954"/>
    </source>
</evidence>
<evidence type="ECO:0000259" key="1">
    <source>
        <dbReference type="PROSITE" id="PS51186"/>
    </source>
</evidence>
<feature type="domain" description="N-acetyltransferase" evidence="1">
    <location>
        <begin position="16"/>
        <end position="172"/>
    </location>
</feature>
<comment type="caution">
    <text evidence="2">The sequence shown here is derived from an EMBL/GenBank/DDBJ whole genome shotgun (WGS) entry which is preliminary data.</text>
</comment>
<dbReference type="InterPro" id="IPR000182">
    <property type="entry name" value="GNAT_dom"/>
</dbReference>
<proteinExistence type="predicted"/>
<dbReference type="GeneID" id="96260269"/>
<organism evidence="2 3">
    <name type="scientific">Streptomyces smyrnaeus</name>
    <dbReference type="NCBI Taxonomy" id="1387713"/>
    <lineage>
        <taxon>Bacteria</taxon>
        <taxon>Bacillati</taxon>
        <taxon>Actinomycetota</taxon>
        <taxon>Actinomycetes</taxon>
        <taxon>Kitasatosporales</taxon>
        <taxon>Streptomycetaceae</taxon>
        <taxon>Streptomyces</taxon>
    </lineage>
</organism>
<dbReference type="Proteomes" id="UP000721954">
    <property type="component" value="Unassembled WGS sequence"/>
</dbReference>
<sequence length="183" mass="19502">MTDALAAVADLHTERLVLHPMTPEEAERVVAETPGAGDLWGPEYPDAMDVEGATDLLKACATTGDPRPFGNYEIRRRTDGRAIGGIGFNRTPDAEGTVTVGYSLNASARGKGYASEALRALLAFAWSRGVTLVQADADLDNLASQHVMTAVGMRVVGEDHRVRYFEMRAPGEGAAQLGSWPSS</sequence>
<dbReference type="PANTHER" id="PTHR43441:SF6">
    <property type="entry name" value="N-ACETYLTRANSFERASE DOMAIN-CONTAINING PROTEIN"/>
    <property type="match status" value="1"/>
</dbReference>
<dbReference type="Pfam" id="PF13302">
    <property type="entry name" value="Acetyltransf_3"/>
    <property type="match status" value="1"/>
</dbReference>
<reference evidence="2 3" key="1">
    <citation type="submission" date="2021-02" db="EMBL/GenBank/DDBJ databases">
        <title>Streptomyces spirodelae sp. nov., isolated from duckweed.</title>
        <authorList>
            <person name="Saimee Y."/>
            <person name="Duangmal K."/>
        </authorList>
    </citation>
    <scope>NUCLEOTIDE SEQUENCE [LARGE SCALE GENOMIC DNA]</scope>
    <source>
        <strain evidence="2 3">DSM 42105</strain>
    </source>
</reference>
<dbReference type="PANTHER" id="PTHR43441">
    <property type="entry name" value="RIBOSOMAL-PROTEIN-SERINE ACETYLTRANSFERASE"/>
    <property type="match status" value="1"/>
</dbReference>
<accession>A0ABS3XX08</accession>
<evidence type="ECO:0000313" key="2">
    <source>
        <dbReference type="EMBL" id="MBO8199939.1"/>
    </source>
</evidence>
<keyword evidence="3" id="KW-1185">Reference proteome</keyword>
<dbReference type="EMBL" id="JAFFZM010000009">
    <property type="protein sequence ID" value="MBO8199939.1"/>
    <property type="molecule type" value="Genomic_DNA"/>
</dbReference>
<name>A0ABS3XX08_9ACTN</name>
<protein>
    <submittedName>
        <fullName evidence="2">GNAT family N-acetyltransferase</fullName>
    </submittedName>
</protein>
<dbReference type="SUPFAM" id="SSF55729">
    <property type="entry name" value="Acyl-CoA N-acyltransferases (Nat)"/>
    <property type="match status" value="1"/>
</dbReference>
<dbReference type="RefSeq" id="WP_209211618.1">
    <property type="nucleotide sequence ID" value="NZ_JAFFZM010000009.1"/>
</dbReference>
<dbReference type="CDD" id="cd04301">
    <property type="entry name" value="NAT_SF"/>
    <property type="match status" value="1"/>
</dbReference>
<gene>
    <name evidence="2" type="ORF">JW613_16800</name>
</gene>
<dbReference type="InterPro" id="IPR051908">
    <property type="entry name" value="Ribosomal_N-acetyltransferase"/>
</dbReference>
<dbReference type="PROSITE" id="PS51186">
    <property type="entry name" value="GNAT"/>
    <property type="match status" value="1"/>
</dbReference>